<name>E1EXS2_GIAIA</name>
<evidence type="ECO:0000256" key="2">
    <source>
        <dbReference type="SAM" id="MobiDB-lite"/>
    </source>
</evidence>
<keyword evidence="1" id="KW-0175">Coiled coil</keyword>
<proteinExistence type="predicted"/>
<feature type="region of interest" description="Disordered" evidence="2">
    <location>
        <begin position="32"/>
        <end position="62"/>
    </location>
</feature>
<dbReference type="OrthoDB" id="10254670at2759"/>
<protein>
    <submittedName>
        <fullName evidence="3">Uncharacterized protein</fullName>
    </submittedName>
</protein>
<sequence>MAPQMILEWSHEALRPILRGCMKIYKIPMSGADASTGGTRMPSSLEDLLSSHGKDEPSTSRDISTRIGVLKARLARATAASGGSTVTDAHLSSPHLPEPFHRRASVGGAEAGHLASEIPRSSLSDAHYSEELYSARYNDHAASSGTLEVEMLKRRVAELENEVIVLRNENEALRNRLTIACTQGLCRSATNQSAMNASHAPAPRQTATSATVSNIRPAALDMSDFERQWQAIEAGVSNCVDRTSLSDPPQMGLRTPNTAISPDTGNSTLTRSHASIMSASRISATPPLWCNDAHRKSKRLNKEIEEALGNAIASSNTGLSFTSYGHTDKGTLGRQTQIPNPHTTTTKVALPTAGSCKEAVAPRLVGIDEDADEPCIVWRRETASGLVPSGALSLEHITECLYGEHARTFRGWIIALRKDGEQKSIADLINQWAALPSERLDLIPKIGHPNTIVLVSRTRALCFEIHHTEDYTIWVNYLVQKLNGL</sequence>
<gene>
    <name evidence="3" type="ORF">GLP15_384</name>
</gene>
<feature type="coiled-coil region" evidence="1">
    <location>
        <begin position="142"/>
        <end position="176"/>
    </location>
</feature>
<reference evidence="3 4" key="1">
    <citation type="journal article" date="2010" name="BMC Genomics">
        <title>Genome analysis and comparative genomics of a Giardia intestinalis assemblage E isolate.</title>
        <authorList>
            <person name="Jerlstrom-Hultqvist J."/>
            <person name="Franzen O."/>
            <person name="Ankarklev J."/>
            <person name="Xu F."/>
            <person name="Nohynkova E."/>
            <person name="Andersson J.O."/>
            <person name="Svard S.G."/>
            <person name="Andersson B."/>
        </authorList>
    </citation>
    <scope>NUCLEOTIDE SEQUENCE [LARGE SCALE GENOMIC DNA]</scope>
    <source>
        <strain evidence="3 4">P15</strain>
    </source>
</reference>
<evidence type="ECO:0000256" key="1">
    <source>
        <dbReference type="SAM" id="Coils"/>
    </source>
</evidence>
<feature type="region of interest" description="Disordered" evidence="2">
    <location>
        <begin position="240"/>
        <end position="266"/>
    </location>
</feature>
<dbReference type="AlphaFoldDB" id="E1EXS2"/>
<accession>E1EXS2</accession>
<comment type="caution">
    <text evidence="3">The sequence shown here is derived from an EMBL/GenBank/DDBJ whole genome shotgun (WGS) entry which is preliminary data.</text>
</comment>
<feature type="compositionally biased region" description="Polar residues" evidence="2">
    <location>
        <begin position="255"/>
        <end position="266"/>
    </location>
</feature>
<dbReference type="OMA" id="LEHITEC"/>
<dbReference type="Proteomes" id="UP000008974">
    <property type="component" value="Unassembled WGS sequence"/>
</dbReference>
<dbReference type="EMBL" id="ACVC01000053">
    <property type="protein sequence ID" value="EFO64993.1"/>
    <property type="molecule type" value="Genomic_DNA"/>
</dbReference>
<dbReference type="VEuPathDB" id="GiardiaDB:GLP15_384"/>
<evidence type="ECO:0000313" key="4">
    <source>
        <dbReference type="Proteomes" id="UP000008974"/>
    </source>
</evidence>
<evidence type="ECO:0000313" key="3">
    <source>
        <dbReference type="EMBL" id="EFO64993.1"/>
    </source>
</evidence>
<organism evidence="3 4">
    <name type="scientific">Giardia intestinalis (strain P15)</name>
    <name type="common">Giardia lamblia</name>
    <dbReference type="NCBI Taxonomy" id="658858"/>
    <lineage>
        <taxon>Eukaryota</taxon>
        <taxon>Metamonada</taxon>
        <taxon>Diplomonadida</taxon>
        <taxon>Hexamitidae</taxon>
        <taxon>Giardiinae</taxon>
        <taxon>Giardia</taxon>
    </lineage>
</organism>